<dbReference type="EMBL" id="KC977570">
    <property type="protein sequence ID" value="AGO83126.1"/>
    <property type="molecule type" value="Genomic_DNA"/>
</dbReference>
<reference evidence="2 3" key="1">
    <citation type="journal article" date="2013" name="Science">
        <title>Pandoraviruses: amoeba viruses with genomes up to 2.5 Mb reaching that of parasitic eukaryotes.</title>
        <authorList>
            <person name="Philippe N."/>
            <person name="Legendre M."/>
            <person name="Doutre G."/>
            <person name="Coute Y."/>
            <person name="Poirot O."/>
            <person name="Lescot M."/>
            <person name="Arslan D."/>
            <person name="Seltzer V."/>
            <person name="Bertaux L."/>
            <person name="Bruley C."/>
            <person name="Garin J."/>
            <person name="Claverie J.M."/>
            <person name="Abergel C."/>
        </authorList>
    </citation>
    <scope>NUCLEOTIDE SEQUENCE [LARGE SCALE GENOMIC DNA]</scope>
    <source>
        <strain evidence="2">Melbourne</strain>
    </source>
</reference>
<dbReference type="RefSeq" id="YP_008319795.1">
    <property type="nucleotide sequence ID" value="NC_021858.1"/>
</dbReference>
<name>S4VYI0_9VIRU</name>
<protein>
    <submittedName>
        <fullName evidence="2">Uncharacterized protein</fullName>
    </submittedName>
</protein>
<feature type="region of interest" description="Disordered" evidence="1">
    <location>
        <begin position="1"/>
        <end position="30"/>
    </location>
</feature>
<proteinExistence type="predicted"/>
<organism evidence="2 3">
    <name type="scientific">Pandoravirus dulcis</name>
    <dbReference type="NCBI Taxonomy" id="1349409"/>
    <lineage>
        <taxon>Viruses</taxon>
        <taxon>Pandoravirus</taxon>
    </lineage>
</organism>
<feature type="compositionally biased region" description="Basic and acidic residues" evidence="1">
    <location>
        <begin position="1"/>
        <end position="17"/>
    </location>
</feature>
<dbReference type="KEGG" id="vg:16512570"/>
<dbReference type="GeneID" id="16512570"/>
<gene>
    <name evidence="2" type="ORF">pdul_cds_896</name>
</gene>
<evidence type="ECO:0000313" key="2">
    <source>
        <dbReference type="EMBL" id="AGO83126.1"/>
    </source>
</evidence>
<evidence type="ECO:0000313" key="3">
    <source>
        <dbReference type="Proteomes" id="UP000201566"/>
    </source>
</evidence>
<sequence length="318" mass="35232">MEKDREREITGTDERPAQRPPTGRPQRPEDALVDAALDCVRWDESVDLDRLMLLEFEHNTRLLLPAVAGTPRPVSQTLDCLVTSAAVDARSDMEEDWLFAYGYKRLKDAQLKCTADGVWTLNGGEPMTDSQLIGLLTICARHTSFWFGFGFACTWLARVVEALARRTRAWTGSEVMRARNLCIALEALAEARRKDGPLAIVDLSKSGPFDQGAVAAAAATTPLCRAVDCERDLAEPMRVALARTTRLFDQAGIGFRVHRPLRVPNAIDAYDHTRHLLTVVRAGIERLYATETFYLGVITPAEYKAMADNTPLGAALFN</sequence>
<accession>S4VYI0</accession>
<dbReference type="Proteomes" id="UP000201566">
    <property type="component" value="Segment"/>
</dbReference>
<evidence type="ECO:0000256" key="1">
    <source>
        <dbReference type="SAM" id="MobiDB-lite"/>
    </source>
</evidence>